<proteinExistence type="inferred from homology"/>
<dbReference type="CDD" id="cd14826">
    <property type="entry name" value="SR_alpha_SRX"/>
    <property type="match status" value="1"/>
</dbReference>
<feature type="domain" description="AAA+ ATPase" evidence="9">
    <location>
        <begin position="722"/>
        <end position="875"/>
    </location>
</feature>
<keyword evidence="3" id="KW-0547">Nucleotide-binding</keyword>
<comment type="similarity">
    <text evidence="2">Belongs to the GTP-binding SRP family.</text>
</comment>
<evidence type="ECO:0000313" key="12">
    <source>
        <dbReference type="Proteomes" id="UP000310158"/>
    </source>
</evidence>
<dbReference type="Pfam" id="PF00448">
    <property type="entry name" value="SRP54"/>
    <property type="match status" value="1"/>
</dbReference>
<comment type="subcellular location">
    <subcellularLocation>
        <location evidence="1">Endoplasmic reticulum membrane</location>
        <topology evidence="1">Peripheral membrane protein</topology>
        <orientation evidence="1">Cytoplasmic side</orientation>
    </subcellularLocation>
</comment>
<feature type="domain" description="SRP54-type proteins GTP-binding" evidence="10">
    <location>
        <begin position="723"/>
        <end position="966"/>
    </location>
</feature>
<evidence type="ECO:0000256" key="4">
    <source>
        <dbReference type="ARBA" id="ARBA00022824"/>
    </source>
</evidence>
<dbReference type="Proteomes" id="UP000310158">
    <property type="component" value="Unassembled WGS sequence"/>
</dbReference>
<keyword evidence="7" id="KW-0675">Receptor</keyword>
<dbReference type="PANTHER" id="PTHR43134">
    <property type="entry name" value="SIGNAL RECOGNITION PARTICLE RECEPTOR SUBUNIT ALPHA"/>
    <property type="match status" value="1"/>
</dbReference>
<evidence type="ECO:0000256" key="1">
    <source>
        <dbReference type="ARBA" id="ARBA00004397"/>
    </source>
</evidence>
<keyword evidence="4" id="KW-0256">Endoplasmic reticulum</keyword>
<dbReference type="SMART" id="SM00962">
    <property type="entry name" value="SRP54"/>
    <property type="match status" value="1"/>
</dbReference>
<comment type="caution">
    <text evidence="11">The sequence shown here is derived from an EMBL/GenBank/DDBJ whole genome shotgun (WGS) entry which is preliminary data.</text>
</comment>
<dbReference type="InterPro" id="IPR027417">
    <property type="entry name" value="P-loop_NTPase"/>
</dbReference>
<dbReference type="Gene3D" id="1.20.120.140">
    <property type="entry name" value="Signal recognition particle SRP54, nucleotide-binding domain"/>
    <property type="match status" value="1"/>
</dbReference>
<dbReference type="GO" id="GO:0006614">
    <property type="term" value="P:SRP-dependent cotranslational protein targeting to membrane"/>
    <property type="evidence" value="ECO:0007669"/>
    <property type="project" value="InterPro"/>
</dbReference>
<feature type="compositionally biased region" description="Basic residues" evidence="8">
    <location>
        <begin position="498"/>
        <end position="509"/>
    </location>
</feature>
<dbReference type="EMBL" id="SGPL01000023">
    <property type="protein sequence ID" value="THH20365.1"/>
    <property type="molecule type" value="Genomic_DNA"/>
</dbReference>
<dbReference type="Pfam" id="PF04086">
    <property type="entry name" value="SRP-alpha_N"/>
    <property type="match status" value="1"/>
</dbReference>
<feature type="region of interest" description="Disordered" evidence="8">
    <location>
        <begin position="450"/>
        <end position="569"/>
    </location>
</feature>
<keyword evidence="6" id="KW-0472">Membrane</keyword>
<dbReference type="SUPFAM" id="SSF64356">
    <property type="entry name" value="SNARE-like"/>
    <property type="match status" value="1"/>
</dbReference>
<evidence type="ECO:0000256" key="2">
    <source>
        <dbReference type="ARBA" id="ARBA00008531"/>
    </source>
</evidence>
<dbReference type="PANTHER" id="PTHR43134:SF1">
    <property type="entry name" value="SIGNAL RECOGNITION PARTICLE RECEPTOR SUBUNIT ALPHA"/>
    <property type="match status" value="1"/>
</dbReference>
<evidence type="ECO:0000256" key="3">
    <source>
        <dbReference type="ARBA" id="ARBA00022741"/>
    </source>
</evidence>
<dbReference type="Gene3D" id="3.30.450.60">
    <property type="match status" value="1"/>
</dbReference>
<dbReference type="AlphaFoldDB" id="A0A4S4M5R9"/>
<accession>A0A4S4M5R9</accession>
<dbReference type="Gene3D" id="1.10.472.10">
    <property type="entry name" value="Cyclin-like"/>
    <property type="match status" value="2"/>
</dbReference>
<dbReference type="GO" id="GO:0005047">
    <property type="term" value="F:signal recognition particle binding"/>
    <property type="evidence" value="ECO:0007669"/>
    <property type="project" value="InterPro"/>
</dbReference>
<evidence type="ECO:0000256" key="6">
    <source>
        <dbReference type="ARBA" id="ARBA00023136"/>
    </source>
</evidence>
<dbReference type="GO" id="GO:0006886">
    <property type="term" value="P:intracellular protein transport"/>
    <property type="evidence" value="ECO:0007669"/>
    <property type="project" value="InterPro"/>
</dbReference>
<dbReference type="InterPro" id="IPR013822">
    <property type="entry name" value="Signal_recog_particl_SRP54_hlx"/>
</dbReference>
<dbReference type="SUPFAM" id="SSF47364">
    <property type="entry name" value="Domain of the SRP/SRP receptor G-proteins"/>
    <property type="match status" value="1"/>
</dbReference>
<dbReference type="InterPro" id="IPR036225">
    <property type="entry name" value="SRP/SRP_N"/>
</dbReference>
<evidence type="ECO:0000259" key="9">
    <source>
        <dbReference type="SMART" id="SM00382"/>
    </source>
</evidence>
<evidence type="ECO:0000256" key="5">
    <source>
        <dbReference type="ARBA" id="ARBA00023134"/>
    </source>
</evidence>
<dbReference type="SMART" id="SM00382">
    <property type="entry name" value="AAA"/>
    <property type="match status" value="1"/>
</dbReference>
<evidence type="ECO:0008006" key="13">
    <source>
        <dbReference type="Google" id="ProtNLM"/>
    </source>
</evidence>
<keyword evidence="12" id="KW-1185">Reference proteome</keyword>
<gene>
    <name evidence="11" type="ORF">EW146_g989</name>
</gene>
<dbReference type="CDD" id="cd17876">
    <property type="entry name" value="SRalpha_C"/>
    <property type="match status" value="1"/>
</dbReference>
<dbReference type="InterPro" id="IPR011012">
    <property type="entry name" value="Longin-like_dom_sf"/>
</dbReference>
<evidence type="ECO:0000259" key="10">
    <source>
        <dbReference type="SMART" id="SM00962"/>
    </source>
</evidence>
<dbReference type="Pfam" id="PF02881">
    <property type="entry name" value="SRP54_N"/>
    <property type="match status" value="1"/>
</dbReference>
<reference evidence="11 12" key="1">
    <citation type="submission" date="2019-02" db="EMBL/GenBank/DDBJ databases">
        <title>Genome sequencing of the rare red list fungi Bondarzewia mesenterica.</title>
        <authorList>
            <person name="Buettner E."/>
            <person name="Kellner H."/>
        </authorList>
    </citation>
    <scope>NUCLEOTIDE SEQUENCE [LARGE SCALE GENOMIC DNA]</scope>
    <source>
        <strain evidence="11 12">DSM 108281</strain>
    </source>
</reference>
<evidence type="ECO:0000313" key="11">
    <source>
        <dbReference type="EMBL" id="THH20365.1"/>
    </source>
</evidence>
<dbReference type="InterPro" id="IPR007222">
    <property type="entry name" value="Sig_recog_particle_rcpt_asu_N"/>
</dbReference>
<name>A0A4S4M5R9_9AGAM</name>
<dbReference type="OrthoDB" id="1727884at2759"/>
<protein>
    <recommendedName>
        <fullName evidence="13">SRP54-type proteins GTP-binding domain-containing protein</fullName>
    </recommendedName>
</protein>
<dbReference type="GO" id="GO:0005525">
    <property type="term" value="F:GTP binding"/>
    <property type="evidence" value="ECO:0007669"/>
    <property type="project" value="UniProtKB-KW"/>
</dbReference>
<dbReference type="SUPFAM" id="SSF47954">
    <property type="entry name" value="Cyclin-like"/>
    <property type="match status" value="2"/>
</dbReference>
<dbReference type="FunFam" id="3.40.50.300:FF:000188">
    <property type="entry name" value="signal recognition particle receptor subunit alpha"/>
    <property type="match status" value="1"/>
</dbReference>
<sequence>MSVRLYPLASLPQIEKTPSLEDGIPADLEEDLRAYGCKLIHQAGILLKQKQVAVATAQILFQRFFYVSSMKQFGIGDIGMGALYLASKLEECPLRMRDLINVYDLLLQRAAHAVASTSSSHPPPDFKYAPMSYFGNTFYDLKDALVVSEMQILKRLGFHVHVVLPYGTLVNYMRLLGLTGREEAVSRAWGYLNDALQTPVYALYAVPTIVSAAILLTTRHLGIPLPSEPPNCWWELFDAEWEDVLECDKGKTALDVDAAAATRVIGQVYSHLIFLRSTIFYHFLPVFFFNSAMLDHCSISHKGGVVLWSRSFTPAASQLASSSASPVNSLIREALIEGRTAGEKYEKDGYAVKWTFVNDLELIFVVAYQRILQLTYVDDLLAAMKALFVKLFEPFLASFVASLHAVNNRAAAATAASIATSWDFAKAFEGWDMMFDKLLKGLEEKAAQDRKSRLRPAVHPAVEPPTPPSDDTDTVPTQSLSTTVDEQQIARNLQALKNRLRGRGGRRGARGLMRTASGGDRDSHTGSESDTAPKGKPKGKALRKWGNEAPTESDMASLDFSYDKPRDADSQVGSLDLQALVDQGSLGTRTTDGLYEVKDWEFGKKAGDVVSQALNANKSDVKSQTSSLGALGSIFARLTGSKVLTEEDLKPVLEGMKQHLMKKNVAKDIAEKVCEGVATSAAVRQALSNSITRILTPKTSTDLLLSIRSKLSSPLPSTQQRLPYSITFVGVNGVGKSTNLSKVCFWLIQNGLRVLIAACDTFRSGAVEQLRVHVRNLGMLGMNGATNSKGRVELYERGYGKDAAGIAKEAIAYARDNDFDVVLIDTAGRMQDNEPLMRALAKLVAVNNPDKVIFVGEALVGNEAVDQLSKFDRALRDFSAASGGAGRGRGIDGMLVTKWDTVDDKVGAALSMTYVTGQPIIFVGTGQVRLRPSSDKFFDRINTAILQTYTDLRQLRVGNVVQAILSD</sequence>
<organism evidence="11 12">
    <name type="scientific">Bondarzewia mesenterica</name>
    <dbReference type="NCBI Taxonomy" id="1095465"/>
    <lineage>
        <taxon>Eukaryota</taxon>
        <taxon>Fungi</taxon>
        <taxon>Dikarya</taxon>
        <taxon>Basidiomycota</taxon>
        <taxon>Agaricomycotina</taxon>
        <taxon>Agaricomycetes</taxon>
        <taxon>Russulales</taxon>
        <taxon>Bondarzewiaceae</taxon>
        <taxon>Bondarzewia</taxon>
    </lineage>
</organism>
<feature type="compositionally biased region" description="Basic and acidic residues" evidence="8">
    <location>
        <begin position="519"/>
        <end position="533"/>
    </location>
</feature>
<dbReference type="InterPro" id="IPR003593">
    <property type="entry name" value="AAA+_ATPase"/>
</dbReference>
<feature type="compositionally biased region" description="Polar residues" evidence="8">
    <location>
        <begin position="478"/>
        <end position="491"/>
    </location>
</feature>
<dbReference type="CDD" id="cd20532">
    <property type="entry name" value="CYCLIN_CCNL_rpt1"/>
    <property type="match status" value="1"/>
</dbReference>
<keyword evidence="5" id="KW-0342">GTP-binding</keyword>
<dbReference type="SUPFAM" id="SSF52540">
    <property type="entry name" value="P-loop containing nucleoside triphosphate hydrolases"/>
    <property type="match status" value="1"/>
</dbReference>
<dbReference type="InterPro" id="IPR042101">
    <property type="entry name" value="SRP54_N_sf"/>
</dbReference>
<dbReference type="Gene3D" id="3.40.50.300">
    <property type="entry name" value="P-loop containing nucleotide triphosphate hydrolases"/>
    <property type="match status" value="1"/>
</dbReference>
<dbReference type="InterPro" id="IPR036915">
    <property type="entry name" value="Cyclin-like_sf"/>
</dbReference>
<dbReference type="Pfam" id="PF00134">
    <property type="entry name" value="Cyclin_N"/>
    <property type="match status" value="1"/>
</dbReference>
<dbReference type="GO" id="GO:0005785">
    <property type="term" value="C:signal recognition particle receptor complex"/>
    <property type="evidence" value="ECO:0007669"/>
    <property type="project" value="InterPro"/>
</dbReference>
<evidence type="ECO:0000256" key="7">
    <source>
        <dbReference type="ARBA" id="ARBA00023170"/>
    </source>
</evidence>
<dbReference type="InterPro" id="IPR006671">
    <property type="entry name" value="Cyclin_N"/>
</dbReference>
<dbReference type="InterPro" id="IPR000897">
    <property type="entry name" value="SRP54_GTPase_dom"/>
</dbReference>
<dbReference type="GO" id="GO:0003924">
    <property type="term" value="F:GTPase activity"/>
    <property type="evidence" value="ECO:0007669"/>
    <property type="project" value="InterPro"/>
</dbReference>
<evidence type="ECO:0000256" key="8">
    <source>
        <dbReference type="SAM" id="MobiDB-lite"/>
    </source>
</evidence>